<dbReference type="HAMAP" id="MF_00123">
    <property type="entry name" value="Arg_tRNA_synth"/>
    <property type="match status" value="1"/>
</dbReference>
<comment type="catalytic activity">
    <reaction evidence="11">
        <text>tRNA(Arg) + L-arginine + ATP = L-arginyl-tRNA(Arg) + AMP + diphosphate</text>
        <dbReference type="Rhea" id="RHEA:20301"/>
        <dbReference type="Rhea" id="RHEA-COMP:9658"/>
        <dbReference type="Rhea" id="RHEA-COMP:9673"/>
        <dbReference type="ChEBI" id="CHEBI:30616"/>
        <dbReference type="ChEBI" id="CHEBI:32682"/>
        <dbReference type="ChEBI" id="CHEBI:33019"/>
        <dbReference type="ChEBI" id="CHEBI:78442"/>
        <dbReference type="ChEBI" id="CHEBI:78513"/>
        <dbReference type="ChEBI" id="CHEBI:456215"/>
        <dbReference type="EC" id="6.1.1.19"/>
    </reaction>
</comment>
<keyword evidence="8 13" id="KW-0648">Protein biosynthesis</keyword>
<evidence type="ECO:0000259" key="15">
    <source>
        <dbReference type="SMART" id="SM01016"/>
    </source>
</evidence>
<dbReference type="STRING" id="318479.A0A0N4U1S2"/>
<dbReference type="EMBL" id="UYYG01001151">
    <property type="protein sequence ID" value="VDN54958.1"/>
    <property type="molecule type" value="Genomic_DNA"/>
</dbReference>
<evidence type="ECO:0000256" key="5">
    <source>
        <dbReference type="ARBA" id="ARBA00022598"/>
    </source>
</evidence>
<dbReference type="GO" id="GO:0005524">
    <property type="term" value="F:ATP binding"/>
    <property type="evidence" value="ECO:0007669"/>
    <property type="project" value="UniProtKB-KW"/>
</dbReference>
<evidence type="ECO:0000256" key="3">
    <source>
        <dbReference type="ARBA" id="ARBA00012837"/>
    </source>
</evidence>
<evidence type="ECO:0000256" key="6">
    <source>
        <dbReference type="ARBA" id="ARBA00022741"/>
    </source>
</evidence>
<keyword evidence="7 13" id="KW-0067">ATP-binding</keyword>
<dbReference type="Pfam" id="PF00750">
    <property type="entry name" value="tRNA-synt_1d"/>
    <property type="match status" value="1"/>
</dbReference>
<dbReference type="Gene3D" id="3.30.1360.70">
    <property type="entry name" value="Arginyl tRNA synthetase N-terminal domain"/>
    <property type="match status" value="1"/>
</dbReference>
<dbReference type="InterPro" id="IPR036695">
    <property type="entry name" value="Arg-tRNA-synth_N_sf"/>
</dbReference>
<keyword evidence="6 13" id="KW-0547">Nucleotide-binding</keyword>
<evidence type="ECO:0000259" key="14">
    <source>
        <dbReference type="SMART" id="SM00836"/>
    </source>
</evidence>
<dbReference type="Pfam" id="PF05746">
    <property type="entry name" value="DALR_1"/>
    <property type="match status" value="1"/>
</dbReference>
<dbReference type="FunFam" id="3.30.1360.70:FF:000002">
    <property type="entry name" value="arginine--tRNA ligase, cytoplasmic"/>
    <property type="match status" value="1"/>
</dbReference>
<dbReference type="SMART" id="SM01016">
    <property type="entry name" value="Arg_tRNA_synt_N"/>
    <property type="match status" value="1"/>
</dbReference>
<dbReference type="Proteomes" id="UP000038040">
    <property type="component" value="Unplaced"/>
</dbReference>
<dbReference type="PANTHER" id="PTHR11956:SF5">
    <property type="entry name" value="ARGININE--TRNA LIGASE, CYTOPLASMIC"/>
    <property type="match status" value="1"/>
</dbReference>
<evidence type="ECO:0000256" key="13">
    <source>
        <dbReference type="RuleBase" id="RU363038"/>
    </source>
</evidence>
<keyword evidence="9 13" id="KW-0030">Aminoacyl-tRNA synthetase</keyword>
<evidence type="ECO:0000256" key="8">
    <source>
        <dbReference type="ARBA" id="ARBA00022917"/>
    </source>
</evidence>
<dbReference type="GO" id="GO:0017101">
    <property type="term" value="C:aminoacyl-tRNA synthetase multienzyme complex"/>
    <property type="evidence" value="ECO:0007669"/>
    <property type="project" value="UniProtKB-ARBA"/>
</dbReference>
<sequence>MDHSLLTEELLEYCPELKEISTDISKLEYRVQFLRKVIAEQEKMNSLKTEVVSGIYPHSDSKIGRITNDKTVMNSNSLGQAKVHKYVKVENYGCSIKTILEALFSVAIRNTFPKIADFPVEISETALPKFGDYQFNSAMVIFKRLKQMGEKTDPQTVSRLIMNNVEDHEAIKRVETAGNYINIILNIEWIGKKICEMALEGIPVPRVMKQKVVVDFSSPNIAKEMHVGHLRSTIIGDGICRLFEYFGFEVVRINHIGDWGTQFGMLIAHLQDCFPNYLSETPSISDLQTFYKESKKRFDKDENFKARAYQCVVKLQNFDGDSVKAWQMICDVSRKDFNRIYDRLDIKIIERGESFYQDLMKKTVRELEERGVLEDDEGRKVMFVDGSEIPLTIVKSDGGFTYDTSDLATIKHRLEVEEADWLIYVVDAGQSLHLENIYAAARQLGWYKPEEKRVLHVAFGLVLGDDRKKFKTRSGESVKLTDLLDEGIRRSEMKLLEKERDKVMTVEEMNSARDAIAYGCIKYADLSQTRTKDYIFSFDKMLDDKGNTAVYLLYAYTRIRSICRTSGVSPDQIKEYIKQLPSGLPFQHEAEIKLAKTILKFSDCILAVLDSLMLHQICDFAYRLATTFHDFYNECYVIHKESDGKEVINYHRLVLCQVTADTMADCFKILGIRTVEKM</sequence>
<dbReference type="FunFam" id="3.40.50.620:FF:000084">
    <property type="entry name" value="arginine--tRNA ligase, cytoplasmic"/>
    <property type="match status" value="1"/>
</dbReference>
<dbReference type="WBParaSite" id="DME_0000057101-mRNA-1">
    <property type="protein sequence ID" value="DME_0000057101-mRNA-1"/>
    <property type="gene ID" value="DME_0000057101"/>
</dbReference>
<dbReference type="PROSITE" id="PS00178">
    <property type="entry name" value="AA_TRNA_LIGASE_I"/>
    <property type="match status" value="1"/>
</dbReference>
<dbReference type="InterPro" id="IPR001412">
    <property type="entry name" value="aa-tRNA-synth_I_CS"/>
</dbReference>
<name>A0A0N4U1S2_DRAME</name>
<reference evidence="19" key="1">
    <citation type="submission" date="2017-02" db="UniProtKB">
        <authorList>
            <consortium name="WormBaseParasite"/>
        </authorList>
    </citation>
    <scope>IDENTIFICATION</scope>
</reference>
<dbReference type="OrthoDB" id="68056at2759"/>
<organism evidence="17 19">
    <name type="scientific">Dracunculus medinensis</name>
    <name type="common">Guinea worm</name>
    <dbReference type="NCBI Taxonomy" id="318479"/>
    <lineage>
        <taxon>Eukaryota</taxon>
        <taxon>Metazoa</taxon>
        <taxon>Ecdysozoa</taxon>
        <taxon>Nematoda</taxon>
        <taxon>Chromadorea</taxon>
        <taxon>Rhabditida</taxon>
        <taxon>Spirurina</taxon>
        <taxon>Dracunculoidea</taxon>
        <taxon>Dracunculidae</taxon>
        <taxon>Dracunculus</taxon>
    </lineage>
</organism>
<dbReference type="InterPro" id="IPR008909">
    <property type="entry name" value="DALR_anticod-bd"/>
</dbReference>
<evidence type="ECO:0000256" key="10">
    <source>
        <dbReference type="ARBA" id="ARBA00033033"/>
    </source>
</evidence>
<comment type="subcellular location">
    <subcellularLocation>
        <location evidence="1">Cytoplasm</location>
        <location evidence="1">Cytosol</location>
    </subcellularLocation>
</comment>
<dbReference type="SUPFAM" id="SSF47323">
    <property type="entry name" value="Anticodon-binding domain of a subclass of class I aminoacyl-tRNA synthetases"/>
    <property type="match status" value="1"/>
</dbReference>
<accession>A0A0N4U1S2</accession>
<dbReference type="InterPro" id="IPR014729">
    <property type="entry name" value="Rossmann-like_a/b/a_fold"/>
</dbReference>
<dbReference type="Gene3D" id="3.40.50.620">
    <property type="entry name" value="HUPs"/>
    <property type="match status" value="1"/>
</dbReference>
<dbReference type="Proteomes" id="UP000274756">
    <property type="component" value="Unassembled WGS sequence"/>
</dbReference>
<feature type="domain" description="Arginyl tRNA synthetase N-terminal" evidence="15">
    <location>
        <begin position="98"/>
        <end position="185"/>
    </location>
</feature>
<protein>
    <recommendedName>
        <fullName evidence="12">Probable arginine--tRNA ligase, cytoplasmic</fullName>
        <ecNumber evidence="3">6.1.1.19</ecNumber>
    </recommendedName>
    <alternativeName>
        <fullName evidence="10">Arginyl-tRNA synthetase</fullName>
    </alternativeName>
</protein>
<dbReference type="Pfam" id="PF03485">
    <property type="entry name" value="Arg_tRNA_synt_N"/>
    <property type="match status" value="1"/>
</dbReference>
<dbReference type="SMART" id="SM00836">
    <property type="entry name" value="DALR_1"/>
    <property type="match status" value="1"/>
</dbReference>
<evidence type="ECO:0000256" key="2">
    <source>
        <dbReference type="ARBA" id="ARBA00005594"/>
    </source>
</evidence>
<dbReference type="FunFam" id="1.10.730.10:FF:000064">
    <property type="entry name" value="Probable arginine--tRNA ligase, cytoplasmic"/>
    <property type="match status" value="1"/>
</dbReference>
<proteinExistence type="inferred from homology"/>
<dbReference type="PRINTS" id="PR01038">
    <property type="entry name" value="TRNASYNTHARG"/>
</dbReference>
<evidence type="ECO:0000256" key="11">
    <source>
        <dbReference type="ARBA" id="ARBA00049339"/>
    </source>
</evidence>
<dbReference type="InterPro" id="IPR009080">
    <property type="entry name" value="tRNAsynth_Ia_anticodon-bd"/>
</dbReference>
<dbReference type="InterPro" id="IPR001278">
    <property type="entry name" value="Arg-tRNA-ligase"/>
</dbReference>
<feature type="domain" description="DALR anticodon binding" evidence="14">
    <location>
        <begin position="552"/>
        <end position="678"/>
    </location>
</feature>
<dbReference type="GO" id="GO:0004814">
    <property type="term" value="F:arginine-tRNA ligase activity"/>
    <property type="evidence" value="ECO:0007669"/>
    <property type="project" value="UniProtKB-EC"/>
</dbReference>
<dbReference type="GO" id="GO:0005829">
    <property type="term" value="C:cytosol"/>
    <property type="evidence" value="ECO:0007669"/>
    <property type="project" value="UniProtKB-SubCell"/>
</dbReference>
<evidence type="ECO:0000256" key="4">
    <source>
        <dbReference type="ARBA" id="ARBA00022490"/>
    </source>
</evidence>
<evidence type="ECO:0000256" key="9">
    <source>
        <dbReference type="ARBA" id="ARBA00023146"/>
    </source>
</evidence>
<evidence type="ECO:0000313" key="17">
    <source>
        <dbReference type="Proteomes" id="UP000038040"/>
    </source>
</evidence>
<dbReference type="AlphaFoldDB" id="A0A0N4U1S2"/>
<evidence type="ECO:0000256" key="12">
    <source>
        <dbReference type="ARBA" id="ARBA00071644"/>
    </source>
</evidence>
<evidence type="ECO:0000313" key="19">
    <source>
        <dbReference type="WBParaSite" id="DME_0000057101-mRNA-1"/>
    </source>
</evidence>
<keyword evidence="5 13" id="KW-0436">Ligase</keyword>
<keyword evidence="4" id="KW-0963">Cytoplasm</keyword>
<evidence type="ECO:0000313" key="16">
    <source>
        <dbReference type="EMBL" id="VDN54958.1"/>
    </source>
</evidence>
<dbReference type="InterPro" id="IPR035684">
    <property type="entry name" value="ArgRS_core"/>
</dbReference>
<reference evidence="16 18" key="2">
    <citation type="submission" date="2018-11" db="EMBL/GenBank/DDBJ databases">
        <authorList>
            <consortium name="Pathogen Informatics"/>
        </authorList>
    </citation>
    <scope>NUCLEOTIDE SEQUENCE [LARGE SCALE GENOMIC DNA]</scope>
</reference>
<dbReference type="Gene3D" id="1.10.730.10">
    <property type="entry name" value="Isoleucyl-tRNA Synthetase, Domain 1"/>
    <property type="match status" value="1"/>
</dbReference>
<dbReference type="SUPFAM" id="SSF52374">
    <property type="entry name" value="Nucleotidylyl transferase"/>
    <property type="match status" value="1"/>
</dbReference>
<dbReference type="PANTHER" id="PTHR11956">
    <property type="entry name" value="ARGINYL-TRNA SYNTHETASE"/>
    <property type="match status" value="1"/>
</dbReference>
<dbReference type="EC" id="6.1.1.19" evidence="3"/>
<evidence type="ECO:0000256" key="7">
    <source>
        <dbReference type="ARBA" id="ARBA00022840"/>
    </source>
</evidence>
<dbReference type="InterPro" id="IPR005148">
    <property type="entry name" value="Arg-tRNA-synth_N"/>
</dbReference>
<evidence type="ECO:0000313" key="18">
    <source>
        <dbReference type="Proteomes" id="UP000274756"/>
    </source>
</evidence>
<dbReference type="SUPFAM" id="SSF55190">
    <property type="entry name" value="Arginyl-tRNA synthetase (ArgRS), N-terminal 'additional' domain"/>
    <property type="match status" value="1"/>
</dbReference>
<evidence type="ECO:0000256" key="1">
    <source>
        <dbReference type="ARBA" id="ARBA00004514"/>
    </source>
</evidence>
<keyword evidence="18" id="KW-1185">Reference proteome</keyword>
<gene>
    <name evidence="16" type="ORF">DME_LOCUS4931</name>
</gene>
<dbReference type="GO" id="GO:0006420">
    <property type="term" value="P:arginyl-tRNA aminoacylation"/>
    <property type="evidence" value="ECO:0007669"/>
    <property type="project" value="InterPro"/>
</dbReference>
<dbReference type="NCBIfam" id="TIGR00456">
    <property type="entry name" value="argS"/>
    <property type="match status" value="1"/>
</dbReference>
<comment type="similarity">
    <text evidence="2 13">Belongs to the class-I aminoacyl-tRNA synthetase family.</text>
</comment>
<dbReference type="CDD" id="cd00671">
    <property type="entry name" value="ArgRS_core"/>
    <property type="match status" value="1"/>
</dbReference>